<feature type="transmembrane region" description="Helical" evidence="12">
    <location>
        <begin position="239"/>
        <end position="259"/>
    </location>
</feature>
<dbReference type="GO" id="GO:0007204">
    <property type="term" value="P:positive regulation of cytosolic calcium ion concentration"/>
    <property type="evidence" value="ECO:0007669"/>
    <property type="project" value="TreeGrafter"/>
</dbReference>
<dbReference type="OMA" id="KISITHM"/>
<keyword evidence="7 12" id="KW-0472">Membrane</keyword>
<reference evidence="14" key="2">
    <citation type="submission" date="2025-09" db="UniProtKB">
        <authorList>
            <consortium name="Ensembl"/>
        </authorList>
    </citation>
    <scope>IDENTIFICATION</scope>
</reference>
<keyword evidence="3" id="KW-0597">Phosphoprotein</keyword>
<feature type="transmembrane region" description="Helical" evidence="12">
    <location>
        <begin position="149"/>
        <end position="170"/>
    </location>
</feature>
<dbReference type="GO" id="GO:0006954">
    <property type="term" value="P:inflammatory response"/>
    <property type="evidence" value="ECO:0007669"/>
    <property type="project" value="TreeGrafter"/>
</dbReference>
<evidence type="ECO:0000259" key="13">
    <source>
        <dbReference type="PROSITE" id="PS50262"/>
    </source>
</evidence>
<keyword evidence="5 12" id="KW-1133">Transmembrane helix</keyword>
<feature type="transmembrane region" description="Helical" evidence="12">
    <location>
        <begin position="338"/>
        <end position="357"/>
    </location>
</feature>
<keyword evidence="9" id="KW-0675">Receptor</keyword>
<evidence type="ECO:0000256" key="10">
    <source>
        <dbReference type="ARBA" id="ARBA00023224"/>
    </source>
</evidence>
<evidence type="ECO:0000256" key="12">
    <source>
        <dbReference type="SAM" id="Phobius"/>
    </source>
</evidence>
<dbReference type="GeneTree" id="ENSGT01140000282544"/>
<feature type="transmembrane region" description="Helical" evidence="12">
    <location>
        <begin position="197"/>
        <end position="218"/>
    </location>
</feature>
<sequence length="442" mass="50089">MDYFSDYNYTFPDDNFTFPDIIESVTPEIKPIQIVALVMYSLVVLLGVPGNAVVVWVTGFCMSRSVTSLWFLNLALADLLCCLSIPLLMVPLVHDDHWHFGPLACMLIRGLFYLVMYCSILQLVVISVDRLLLVIRPIWCQNHRRPKQGAYGCVAVWVLALIGSIPQFVYAQEIEAGDEKRECRMEYTVDSAWPVSAFRFLIGFIIPFLVILVCHLVVFSKTQRRMTRGRTRSKKTLRVIIAVVLIITIGTDSISISSANTQTVCVLFVSQCVEIKAGDEKRECRMEYTVDSAWPVSAFRFLIGFIIPFLVILVCHLVVFSNTQRRMTRGRTGSKKTLGVVIAMVLSFFLCWIPLHIVDFLIMTTPQGSYVSPKLHLAHVIALFLAYINSCLNPLLYVCLGQSFKDSMNRSLRNILHFISENMTTKISITHMDSKNQNTDVT</sequence>
<protein>
    <submittedName>
        <fullName evidence="14">Complement C5a receptor 1</fullName>
    </submittedName>
</protein>
<dbReference type="PRINTS" id="PR00237">
    <property type="entry name" value="GPCRRHODOPSN"/>
</dbReference>
<proteinExistence type="inferred from homology"/>
<dbReference type="GO" id="GO:0006935">
    <property type="term" value="P:chemotaxis"/>
    <property type="evidence" value="ECO:0007669"/>
    <property type="project" value="InterPro"/>
</dbReference>
<comment type="similarity">
    <text evidence="11">Belongs to the chemokine-like receptor (CMKLR) family.</text>
</comment>
<dbReference type="STRING" id="32507.ENSNBRP00000000771"/>
<keyword evidence="4 12" id="KW-0812">Transmembrane</keyword>
<dbReference type="GO" id="GO:0005886">
    <property type="term" value="C:plasma membrane"/>
    <property type="evidence" value="ECO:0007669"/>
    <property type="project" value="UniProtKB-SubCell"/>
</dbReference>
<evidence type="ECO:0000256" key="7">
    <source>
        <dbReference type="ARBA" id="ARBA00023136"/>
    </source>
</evidence>
<dbReference type="PANTHER" id="PTHR24225:SF56">
    <property type="entry name" value="C5A ANAPHYLATOXIN CHEMOTACTIC RECEPTOR 1"/>
    <property type="match status" value="1"/>
</dbReference>
<dbReference type="Pfam" id="PF00001">
    <property type="entry name" value="7tm_1"/>
    <property type="match status" value="2"/>
</dbReference>
<dbReference type="Ensembl" id="ENSNBRT00000000818.1">
    <property type="protein sequence ID" value="ENSNBRP00000000771.1"/>
    <property type="gene ID" value="ENSNBRG00000000672.1"/>
</dbReference>
<keyword evidence="2" id="KW-1003">Cell membrane</keyword>
<evidence type="ECO:0000256" key="2">
    <source>
        <dbReference type="ARBA" id="ARBA00022475"/>
    </source>
</evidence>
<keyword evidence="6" id="KW-0297">G-protein coupled receptor</keyword>
<evidence type="ECO:0000256" key="11">
    <source>
        <dbReference type="ARBA" id="ARBA00025736"/>
    </source>
</evidence>
<feature type="transmembrane region" description="Helical" evidence="12">
    <location>
        <begin position="34"/>
        <end position="57"/>
    </location>
</feature>
<dbReference type="InterPro" id="IPR002234">
    <property type="entry name" value="Anphylx_rcpt_C3a/C5a1-2"/>
</dbReference>
<dbReference type="InterPro" id="IPR017452">
    <property type="entry name" value="GPCR_Rhodpsn_7TM"/>
</dbReference>
<feature type="transmembrane region" description="Helical" evidence="12">
    <location>
        <begin position="377"/>
        <end position="400"/>
    </location>
</feature>
<evidence type="ECO:0000256" key="4">
    <source>
        <dbReference type="ARBA" id="ARBA00022692"/>
    </source>
</evidence>
<keyword evidence="10" id="KW-0807">Transducer</keyword>
<comment type="subcellular location">
    <subcellularLocation>
        <location evidence="1">Cell membrane</location>
        <topology evidence="1">Multi-pass membrane protein</topology>
    </subcellularLocation>
</comment>
<dbReference type="PANTHER" id="PTHR24225">
    <property type="entry name" value="CHEMOTACTIC RECEPTOR"/>
    <property type="match status" value="1"/>
</dbReference>
<dbReference type="Proteomes" id="UP000261580">
    <property type="component" value="Unassembled WGS sequence"/>
</dbReference>
<dbReference type="InterPro" id="IPR000826">
    <property type="entry name" value="Formyl_rcpt-rel"/>
</dbReference>
<evidence type="ECO:0000256" key="9">
    <source>
        <dbReference type="ARBA" id="ARBA00023170"/>
    </source>
</evidence>
<dbReference type="PRINTS" id="PR00426">
    <property type="entry name" value="C5ANPHYLTXNR"/>
</dbReference>
<evidence type="ECO:0000256" key="3">
    <source>
        <dbReference type="ARBA" id="ARBA00022553"/>
    </source>
</evidence>
<dbReference type="GO" id="GO:0004878">
    <property type="term" value="F:complement component C5a receptor activity"/>
    <property type="evidence" value="ECO:0007669"/>
    <property type="project" value="TreeGrafter"/>
</dbReference>
<dbReference type="PROSITE" id="PS50262">
    <property type="entry name" value="G_PROTEIN_RECEP_F1_2"/>
    <property type="match status" value="1"/>
</dbReference>
<feature type="transmembrane region" description="Helical" evidence="12">
    <location>
        <begin position="298"/>
        <end position="318"/>
    </location>
</feature>
<evidence type="ECO:0000256" key="5">
    <source>
        <dbReference type="ARBA" id="ARBA00022989"/>
    </source>
</evidence>
<evidence type="ECO:0000313" key="15">
    <source>
        <dbReference type="Proteomes" id="UP000261580"/>
    </source>
</evidence>
<dbReference type="AlphaFoldDB" id="A0A3Q4FYH3"/>
<feature type="domain" description="G-protein coupled receptors family 1 profile" evidence="13">
    <location>
        <begin position="50"/>
        <end position="397"/>
    </location>
</feature>
<evidence type="ECO:0000256" key="1">
    <source>
        <dbReference type="ARBA" id="ARBA00004651"/>
    </source>
</evidence>
<evidence type="ECO:0000256" key="8">
    <source>
        <dbReference type="ARBA" id="ARBA00023157"/>
    </source>
</evidence>
<reference evidence="14" key="1">
    <citation type="submission" date="2025-08" db="UniProtKB">
        <authorList>
            <consortium name="Ensembl"/>
        </authorList>
    </citation>
    <scope>IDENTIFICATION</scope>
</reference>
<accession>A0A3Q4FYH3</accession>
<dbReference type="GO" id="GO:0004930">
    <property type="term" value="F:G protein-coupled receptor activity"/>
    <property type="evidence" value="ECO:0007669"/>
    <property type="project" value="UniProtKB-KW"/>
</dbReference>
<dbReference type="GO" id="GO:0007200">
    <property type="term" value="P:phospholipase C-activating G protein-coupled receptor signaling pathway"/>
    <property type="evidence" value="ECO:0007669"/>
    <property type="project" value="TreeGrafter"/>
</dbReference>
<evidence type="ECO:0000313" key="14">
    <source>
        <dbReference type="Ensembl" id="ENSNBRP00000000771.1"/>
    </source>
</evidence>
<dbReference type="SUPFAM" id="SSF81321">
    <property type="entry name" value="Family A G protein-coupled receptor-like"/>
    <property type="match status" value="2"/>
</dbReference>
<keyword evidence="15" id="KW-1185">Reference proteome</keyword>
<feature type="transmembrane region" description="Helical" evidence="12">
    <location>
        <begin position="110"/>
        <end position="128"/>
    </location>
</feature>
<name>A0A3Q4FYH3_NEOBR</name>
<dbReference type="Bgee" id="ENSNBRG00000000672">
    <property type="expression patterns" value="Expressed in mesonephros"/>
</dbReference>
<dbReference type="InterPro" id="IPR000276">
    <property type="entry name" value="GPCR_Rhodpsn"/>
</dbReference>
<organism evidence="14 15">
    <name type="scientific">Neolamprologus brichardi</name>
    <name type="common">Fairy cichlid</name>
    <name type="synonym">Lamprologus brichardi</name>
    <dbReference type="NCBI Taxonomy" id="32507"/>
    <lineage>
        <taxon>Eukaryota</taxon>
        <taxon>Metazoa</taxon>
        <taxon>Chordata</taxon>
        <taxon>Craniata</taxon>
        <taxon>Vertebrata</taxon>
        <taxon>Euteleostomi</taxon>
        <taxon>Actinopterygii</taxon>
        <taxon>Neopterygii</taxon>
        <taxon>Teleostei</taxon>
        <taxon>Neoteleostei</taxon>
        <taxon>Acanthomorphata</taxon>
        <taxon>Ovalentaria</taxon>
        <taxon>Cichlomorphae</taxon>
        <taxon>Cichliformes</taxon>
        <taxon>Cichlidae</taxon>
        <taxon>African cichlids</taxon>
        <taxon>Pseudocrenilabrinae</taxon>
        <taxon>Lamprologini</taxon>
        <taxon>Neolamprologus</taxon>
    </lineage>
</organism>
<dbReference type="Gene3D" id="1.20.1070.10">
    <property type="entry name" value="Rhodopsin 7-helix transmembrane proteins"/>
    <property type="match status" value="2"/>
</dbReference>
<dbReference type="PRINTS" id="PR01104">
    <property type="entry name" value="ANPHYLATOXNR"/>
</dbReference>
<evidence type="ECO:0000256" key="6">
    <source>
        <dbReference type="ARBA" id="ARBA00023040"/>
    </source>
</evidence>
<feature type="transmembrane region" description="Helical" evidence="12">
    <location>
        <begin position="69"/>
        <end position="90"/>
    </location>
</feature>
<keyword evidence="8" id="KW-1015">Disulfide bond</keyword>